<feature type="compositionally biased region" description="Polar residues" evidence="1">
    <location>
        <begin position="384"/>
        <end position="395"/>
    </location>
</feature>
<evidence type="ECO:0000313" key="2">
    <source>
        <dbReference type="EMBL" id="KAL0580152.1"/>
    </source>
</evidence>
<proteinExistence type="predicted"/>
<organism evidence="2 3">
    <name type="scientific">Marasmius crinis-equi</name>
    <dbReference type="NCBI Taxonomy" id="585013"/>
    <lineage>
        <taxon>Eukaryota</taxon>
        <taxon>Fungi</taxon>
        <taxon>Dikarya</taxon>
        <taxon>Basidiomycota</taxon>
        <taxon>Agaricomycotina</taxon>
        <taxon>Agaricomycetes</taxon>
        <taxon>Agaricomycetidae</taxon>
        <taxon>Agaricales</taxon>
        <taxon>Marasmiineae</taxon>
        <taxon>Marasmiaceae</taxon>
        <taxon>Marasmius</taxon>
    </lineage>
</organism>
<dbReference type="EMBL" id="JBAHYK010000038">
    <property type="protein sequence ID" value="KAL0580152.1"/>
    <property type="molecule type" value="Genomic_DNA"/>
</dbReference>
<evidence type="ECO:0000313" key="3">
    <source>
        <dbReference type="Proteomes" id="UP001465976"/>
    </source>
</evidence>
<evidence type="ECO:0000256" key="1">
    <source>
        <dbReference type="SAM" id="MobiDB-lite"/>
    </source>
</evidence>
<feature type="compositionally biased region" description="Basic and acidic residues" evidence="1">
    <location>
        <begin position="123"/>
        <end position="133"/>
    </location>
</feature>
<feature type="region of interest" description="Disordered" evidence="1">
    <location>
        <begin position="114"/>
        <end position="235"/>
    </location>
</feature>
<gene>
    <name evidence="2" type="ORF">V5O48_001862</name>
</gene>
<feature type="region of interest" description="Disordered" evidence="1">
    <location>
        <begin position="373"/>
        <end position="403"/>
    </location>
</feature>
<feature type="compositionally biased region" description="Polar residues" evidence="1">
    <location>
        <begin position="214"/>
        <end position="232"/>
    </location>
</feature>
<reference evidence="2 3" key="1">
    <citation type="submission" date="2024-02" db="EMBL/GenBank/DDBJ databases">
        <title>A draft genome for the cacao thread blight pathogen Marasmius crinis-equi.</title>
        <authorList>
            <person name="Cohen S.P."/>
            <person name="Baruah I.K."/>
            <person name="Amoako-Attah I."/>
            <person name="Bukari Y."/>
            <person name="Meinhardt L.W."/>
            <person name="Bailey B.A."/>
        </authorList>
    </citation>
    <scope>NUCLEOTIDE SEQUENCE [LARGE SCALE GENOMIC DNA]</scope>
    <source>
        <strain evidence="2 3">GH-76</strain>
    </source>
</reference>
<dbReference type="Proteomes" id="UP001465976">
    <property type="component" value="Unassembled WGS sequence"/>
</dbReference>
<keyword evidence="3" id="KW-1185">Reference proteome</keyword>
<comment type="caution">
    <text evidence="2">The sequence shown here is derived from an EMBL/GenBank/DDBJ whole genome shotgun (WGS) entry which is preliminary data.</text>
</comment>
<feature type="compositionally biased region" description="Low complexity" evidence="1">
    <location>
        <begin position="148"/>
        <end position="162"/>
    </location>
</feature>
<sequence>MKRRTYDQPASSHNIALPISHDHQDIATISSGPSQTKRRRTSNHFLLPIDARQYTPWSSSLTHDLHNACNNNPEFSQFPFTGTWINTQEGIPNDAEQPSLSPDGNTVTYTALPMAPGPIGQRTELETTTRDISSRTNVPETDSDMEQASWTSTGSESGATASPTVPTCLDSVIRKPDAPPHPTTHPVAVQSQTVPKSSHPFPDASIVNDGNLPRSDTNPHTPFDSSSRNPTSPVKIDGILDRHEIRKQTEKQISHPVSRWSDLPIATQLQIIKTFRGYHNSNRKKGPALLAEAAWAEKHAPCMFKYLWIAKFYNTTADVVRDIMNASAQVCFRASNKRKDLLIAYVLRKTLKLSRAQSKLAKLQASYLQEDSPLSDLSDETESQDIAPTTPTTPNEYDADTTKDAYHNDDEWVEQSISTITELTTAQKQAIIESYFQYNDDQLQEKNERVAQKTWSLRRAAMTGKCNSCNMDKMCVVQPNKASCTRCWNMGLECSYFISFKHERVARSNLITVEVLSDILSESSPKTLSALLAHAGETGTKIRRKRLASKNTQQNYSRREVHINYANLAASNTNVSHTSTSYGPPSIVDSLKEIVMRLEGTTGTNREYNLPDHGMPGAIPTTNGKELIWVNNTPDTTLATTIDHRTDGAATGISFATASLENDNLTKPTREMWNCITKAKENLQAKDYAGAERYLQTALQHRKTFLISDGQD</sequence>
<accession>A0ABR3FXM5</accession>
<evidence type="ECO:0008006" key="4">
    <source>
        <dbReference type="Google" id="ProtNLM"/>
    </source>
</evidence>
<protein>
    <recommendedName>
        <fullName evidence="4">Zn(2)-C6 fungal-type domain-containing protein</fullName>
    </recommendedName>
</protein>
<name>A0ABR3FXM5_9AGAR</name>